<gene>
    <name evidence="4" type="ORF">MSNKSG1_16146</name>
</gene>
<name>M7D0J4_9GAMM</name>
<evidence type="ECO:0000259" key="3">
    <source>
        <dbReference type="PROSITE" id="PS50983"/>
    </source>
</evidence>
<evidence type="ECO:0000256" key="1">
    <source>
        <dbReference type="ARBA" id="ARBA00022729"/>
    </source>
</evidence>
<feature type="signal peptide" evidence="2">
    <location>
        <begin position="1"/>
        <end position="20"/>
    </location>
</feature>
<sequence length="293" mass="31158">MRAYPILALILWLIPLAGVAADLCATDALDRRVCLPGPAGRVVSLSPGTTELLFSAGAGASVLAVSAWSDYPSAARDLPRVGDSQRLDLEAIVALQPDLVVAWTDGNSRAQLDRISALGIPVFWLAPRQFQAIASAVETLGILTGHASVARQRAARFQRELDSLRARFGDAPPVRVFYQVWDEPLMTVNGKELISKAIALCGGVNVFADSPRLVPRVSREAVIAADPQAILTAGPGGDSANGLAPWQAFPGLAAVESGNLFALTPDLLQRPTLRMLDGTRELCQTLEVARDHL</sequence>
<dbReference type="EMBL" id="APAT01000024">
    <property type="protein sequence ID" value="EMP54278.1"/>
    <property type="molecule type" value="Genomic_DNA"/>
</dbReference>
<dbReference type="InterPro" id="IPR054828">
    <property type="entry name" value="Vit_B12_bind_prot"/>
</dbReference>
<dbReference type="Pfam" id="PF01497">
    <property type="entry name" value="Peripla_BP_2"/>
    <property type="match status" value="1"/>
</dbReference>
<keyword evidence="1 2" id="KW-0732">Signal</keyword>
<accession>M7D0J4</accession>
<dbReference type="InterPro" id="IPR002491">
    <property type="entry name" value="ABC_transptr_periplasmic_BD"/>
</dbReference>
<comment type="caution">
    <text evidence="4">The sequence shown here is derived from an EMBL/GenBank/DDBJ whole genome shotgun (WGS) entry which is preliminary data.</text>
</comment>
<dbReference type="PATRIC" id="fig|1288826.3.peg.3210"/>
<dbReference type="OrthoDB" id="6495095at2"/>
<evidence type="ECO:0000313" key="4">
    <source>
        <dbReference type="EMBL" id="EMP54278.1"/>
    </source>
</evidence>
<keyword evidence="5" id="KW-1185">Reference proteome</keyword>
<dbReference type="NCBIfam" id="NF038402">
    <property type="entry name" value="TroA_like"/>
    <property type="match status" value="1"/>
</dbReference>
<dbReference type="SUPFAM" id="SSF53807">
    <property type="entry name" value="Helical backbone' metal receptor"/>
    <property type="match status" value="1"/>
</dbReference>
<dbReference type="PANTHER" id="PTHR30535">
    <property type="entry name" value="VITAMIN B12-BINDING PROTEIN"/>
    <property type="match status" value="1"/>
</dbReference>
<dbReference type="CDD" id="cd01144">
    <property type="entry name" value="BtuF"/>
    <property type="match status" value="1"/>
</dbReference>
<feature type="domain" description="Fe/B12 periplasmic-binding" evidence="3">
    <location>
        <begin position="41"/>
        <end position="290"/>
    </location>
</feature>
<dbReference type="eggNOG" id="COG0614">
    <property type="taxonomic scope" value="Bacteria"/>
</dbReference>
<dbReference type="PANTHER" id="PTHR30535:SF34">
    <property type="entry name" value="MOLYBDATE-BINDING PROTEIN MOLA"/>
    <property type="match status" value="1"/>
</dbReference>
<dbReference type="RefSeq" id="WP_008940354.1">
    <property type="nucleotide sequence ID" value="NZ_APAT01000024.1"/>
</dbReference>
<dbReference type="Proteomes" id="UP000011960">
    <property type="component" value="Unassembled WGS sequence"/>
</dbReference>
<reference evidence="4 5" key="1">
    <citation type="journal article" date="2013" name="Genome Announc.">
        <title>Genome Sequence of Hydrothermal Arsenic-Respiring Bacterium Marinobacter santoriniensis NKSG1T.</title>
        <authorList>
            <person name="Handley K.M."/>
            <person name="Upton M."/>
            <person name="Beatson S.A."/>
            <person name="Hery M."/>
            <person name="Lloyd J.R."/>
        </authorList>
    </citation>
    <scope>NUCLEOTIDE SEQUENCE [LARGE SCALE GENOMIC DNA]</scope>
    <source>
        <strain evidence="4 5">NKSG1</strain>
    </source>
</reference>
<dbReference type="AlphaFoldDB" id="M7D0J4"/>
<organism evidence="4 5">
    <name type="scientific">Marinobacter santoriniensis NKSG1</name>
    <dbReference type="NCBI Taxonomy" id="1288826"/>
    <lineage>
        <taxon>Bacteria</taxon>
        <taxon>Pseudomonadati</taxon>
        <taxon>Pseudomonadota</taxon>
        <taxon>Gammaproteobacteria</taxon>
        <taxon>Pseudomonadales</taxon>
        <taxon>Marinobacteraceae</taxon>
        <taxon>Marinobacter</taxon>
    </lineage>
</organism>
<evidence type="ECO:0000313" key="5">
    <source>
        <dbReference type="Proteomes" id="UP000011960"/>
    </source>
</evidence>
<feature type="chain" id="PRO_5004081354" evidence="2">
    <location>
        <begin position="21"/>
        <end position="293"/>
    </location>
</feature>
<dbReference type="PROSITE" id="PS50983">
    <property type="entry name" value="FE_B12_PBP"/>
    <property type="match status" value="1"/>
</dbReference>
<protein>
    <submittedName>
        <fullName evidence="4">Substrate-binding periplasmic (PBP) ABC transporter protein</fullName>
    </submittedName>
</protein>
<dbReference type="Gene3D" id="3.40.50.1980">
    <property type="entry name" value="Nitrogenase molybdenum iron protein domain"/>
    <property type="match status" value="2"/>
</dbReference>
<proteinExistence type="predicted"/>
<dbReference type="GO" id="GO:0071281">
    <property type="term" value="P:cellular response to iron ion"/>
    <property type="evidence" value="ECO:0007669"/>
    <property type="project" value="TreeGrafter"/>
</dbReference>
<dbReference type="InterPro" id="IPR050902">
    <property type="entry name" value="ABC_Transporter_SBP"/>
</dbReference>
<evidence type="ECO:0000256" key="2">
    <source>
        <dbReference type="SAM" id="SignalP"/>
    </source>
</evidence>
<dbReference type="STRING" id="1288826.MSNKSG1_16146"/>